<protein>
    <submittedName>
        <fullName evidence="1">Acetoacetate decarboxylase</fullName>
    </submittedName>
</protein>
<evidence type="ECO:0000313" key="2">
    <source>
        <dbReference type="Proteomes" id="UP000248021"/>
    </source>
</evidence>
<proteinExistence type="predicted"/>
<keyword evidence="2" id="KW-1185">Reference proteome</keyword>
<dbReference type="Proteomes" id="UP000248021">
    <property type="component" value="Unassembled WGS sequence"/>
</dbReference>
<dbReference type="SUPFAM" id="SSF160104">
    <property type="entry name" value="Acetoacetate decarboxylase-like"/>
    <property type="match status" value="1"/>
</dbReference>
<reference evidence="1 2" key="1">
    <citation type="submission" date="2018-05" db="EMBL/GenBank/DDBJ databases">
        <title>Genomic Encyclopedia of Type Strains, Phase IV (KMG-IV): sequencing the most valuable type-strain genomes for metagenomic binning, comparative biology and taxonomic classification.</title>
        <authorList>
            <person name="Goeker M."/>
        </authorList>
    </citation>
    <scope>NUCLEOTIDE SEQUENCE [LARGE SCALE GENOMIC DNA]</scope>
    <source>
        <strain evidence="1 2">DSM 6462</strain>
    </source>
</reference>
<dbReference type="InterPro" id="IPR010451">
    <property type="entry name" value="Acetoacetate_decarboxylase"/>
</dbReference>
<dbReference type="GO" id="GO:0016829">
    <property type="term" value="F:lyase activity"/>
    <property type="evidence" value="ECO:0007669"/>
    <property type="project" value="InterPro"/>
</dbReference>
<dbReference type="RefSeq" id="WP_170147437.1">
    <property type="nucleotide sequence ID" value="NZ_JAHBRY010000002.1"/>
</dbReference>
<comment type="caution">
    <text evidence="1">The sequence shown here is derived from an EMBL/GenBank/DDBJ whole genome shotgun (WGS) entry which is preliminary data.</text>
</comment>
<dbReference type="AlphaFoldDB" id="A0A2V3TWU5"/>
<dbReference type="Pfam" id="PF06314">
    <property type="entry name" value="ADC"/>
    <property type="match status" value="1"/>
</dbReference>
<gene>
    <name evidence="1" type="ORF">C7450_112156</name>
</gene>
<dbReference type="Gene3D" id="2.40.400.10">
    <property type="entry name" value="Acetoacetate decarboxylase-like"/>
    <property type="match status" value="1"/>
</dbReference>
<accession>A0A2V3TWU5</accession>
<name>A0A2V3TWU5_9HYPH</name>
<sequence length="263" mass="28175">MPRTASGRSSLVEPLPHHISCDAIHVSFRADPAAIAAFLPPGLEPLETGDGWAMIAEMAKVSASAPDQAWENPARSTYNEGVVGFYCKFGDKVGRYSALVWVDRDWSMGMGPIFGWSKRLAQVDRSRLHAHNPGMVKAGPGAAAGGTVSRYGETVLRLSVQVPDDAQPMTALPGHAASTFLYRYIASPSPDVPDIEQLFELGLANTSMSTVWPGMGTVSFGTAEDEELSVLGDVTVTGGYLYQRGWTTSASARLLHDYGQDGR</sequence>
<dbReference type="EMBL" id="QJJK01000012">
    <property type="protein sequence ID" value="PXW54127.1"/>
    <property type="molecule type" value="Genomic_DNA"/>
</dbReference>
<evidence type="ECO:0000313" key="1">
    <source>
        <dbReference type="EMBL" id="PXW54127.1"/>
    </source>
</evidence>
<organism evidence="1 2">
    <name type="scientific">Chelatococcus asaccharovorans</name>
    <dbReference type="NCBI Taxonomy" id="28210"/>
    <lineage>
        <taxon>Bacteria</taxon>
        <taxon>Pseudomonadati</taxon>
        <taxon>Pseudomonadota</taxon>
        <taxon>Alphaproteobacteria</taxon>
        <taxon>Hyphomicrobiales</taxon>
        <taxon>Chelatococcaceae</taxon>
        <taxon>Chelatococcus</taxon>
    </lineage>
</organism>
<dbReference type="InterPro" id="IPR023375">
    <property type="entry name" value="ADC_dom_sf"/>
</dbReference>